<proteinExistence type="inferred from homology"/>
<dbReference type="AlphaFoldDB" id="A0A133V960"/>
<organism evidence="6 7">
    <name type="scientific">candidate division MSBL1 archaeon SCGC-AAA261F19</name>
    <dbReference type="NCBI Taxonomy" id="1698275"/>
    <lineage>
        <taxon>Archaea</taxon>
        <taxon>Methanobacteriati</taxon>
        <taxon>Methanobacteriota</taxon>
        <taxon>candidate division MSBL1</taxon>
    </lineage>
</organism>
<dbReference type="InterPro" id="IPR008571">
    <property type="entry name" value="HerA-like"/>
</dbReference>
<dbReference type="Gene3D" id="3.40.50.300">
    <property type="entry name" value="P-loop containing nucleotide triphosphate hydrolases"/>
    <property type="match status" value="2"/>
</dbReference>
<dbReference type="SUPFAM" id="SSF52540">
    <property type="entry name" value="P-loop containing nucleoside triphosphate hydrolases"/>
    <property type="match status" value="1"/>
</dbReference>
<dbReference type="GO" id="GO:0043139">
    <property type="term" value="F:5'-3' DNA helicase activity"/>
    <property type="evidence" value="ECO:0007669"/>
    <property type="project" value="UniProtKB-EC"/>
</dbReference>
<dbReference type="InterPro" id="IPR002789">
    <property type="entry name" value="HerA_central"/>
</dbReference>
<evidence type="ECO:0000256" key="4">
    <source>
        <dbReference type="ARBA" id="ARBA00048988"/>
    </source>
</evidence>
<dbReference type="Pfam" id="PF01935">
    <property type="entry name" value="DUF87"/>
    <property type="match status" value="1"/>
</dbReference>
<comment type="caution">
    <text evidence="6">The sequence shown here is derived from an EMBL/GenBank/DDBJ whole genome shotgun (WGS) entry which is preliminary data.</text>
</comment>
<protein>
    <recommendedName>
        <fullName evidence="5">Helicase HerA central domain-containing protein</fullName>
    </recommendedName>
</protein>
<comment type="catalytic activity">
    <reaction evidence="4">
        <text>ATP + H2O = ADP + phosphate + H(+)</text>
        <dbReference type="Rhea" id="RHEA:13065"/>
        <dbReference type="ChEBI" id="CHEBI:15377"/>
        <dbReference type="ChEBI" id="CHEBI:15378"/>
        <dbReference type="ChEBI" id="CHEBI:30616"/>
        <dbReference type="ChEBI" id="CHEBI:43474"/>
        <dbReference type="ChEBI" id="CHEBI:456216"/>
        <dbReference type="EC" id="5.6.2.4"/>
    </reaction>
</comment>
<keyword evidence="7" id="KW-1185">Reference proteome</keyword>
<sequence length="509" mass="57182">MSSEIGTVICTLDGPSSTEFSFVVTNCAEDIPVKRGQFVELESEEGKMVAQVQDLIKTNRYFMRAESVREYERGNKSIASVFPADRWEYIVARAKASGVQTEDGIKQVSFPASPGQKVFTAGSDTLASFLGINAGDGVDLGKLRYHDLSTKLNLTKLLRKHVAILAMSGAGKSYSAMVLLEELMDRAENEGRIASIIADVHGEYTSLARPSEEVDYSDRAFVVEGKNIQIGAPDMSAYQFREFAPDMSGSQTRELNRIIRQLQSEMRSGKGRYDLDDIIREVEKDGETKKQIRKALADRLYDLKNLHIFGKNDYPNWRELAQPGKVAILNLSDILNLRKKRIILAYFARKLFNKRKSGQAPPFALFLEEAHQFAPSKRSVISKPVLRTLAREGRKFYASLILISQRPVKLSTTVLSQANTHIILRVTNPYDLDHIKKSSERITGDTIDIISSLPVGEALVVGEAVNHPVFVKIRKRRSQEAEHGTSLKEVARHFEEQRIQKREDAKAFM</sequence>
<comment type="catalytic activity">
    <reaction evidence="3">
        <text>ATP + H2O = ADP + phosphate + H(+)</text>
        <dbReference type="Rhea" id="RHEA:13065"/>
        <dbReference type="ChEBI" id="CHEBI:15377"/>
        <dbReference type="ChEBI" id="CHEBI:15378"/>
        <dbReference type="ChEBI" id="CHEBI:30616"/>
        <dbReference type="ChEBI" id="CHEBI:43474"/>
        <dbReference type="ChEBI" id="CHEBI:456216"/>
        <dbReference type="EC" id="5.6.2.3"/>
    </reaction>
</comment>
<gene>
    <name evidence="6" type="ORF">AKJ45_02940</name>
</gene>
<evidence type="ECO:0000256" key="3">
    <source>
        <dbReference type="ARBA" id="ARBA00048954"/>
    </source>
</evidence>
<evidence type="ECO:0000313" key="7">
    <source>
        <dbReference type="Proteomes" id="UP000070565"/>
    </source>
</evidence>
<dbReference type="EMBL" id="LHXZ01000040">
    <property type="protein sequence ID" value="KXB02974.1"/>
    <property type="molecule type" value="Genomic_DNA"/>
</dbReference>
<comment type="similarity">
    <text evidence="1">Belongs to the HerA family.</text>
</comment>
<reference evidence="6 7" key="1">
    <citation type="journal article" date="2016" name="Sci. Rep.">
        <title>Metabolic traits of an uncultured archaeal lineage -MSBL1- from brine pools of the Red Sea.</title>
        <authorList>
            <person name="Mwirichia R."/>
            <person name="Alam I."/>
            <person name="Rashid M."/>
            <person name="Vinu M."/>
            <person name="Ba-Alawi W."/>
            <person name="Anthony Kamau A."/>
            <person name="Kamanda Ngugi D."/>
            <person name="Goker M."/>
            <person name="Klenk H.P."/>
            <person name="Bajic V."/>
            <person name="Stingl U."/>
        </authorList>
    </citation>
    <scope>NUCLEOTIDE SEQUENCE [LARGE SCALE GENOMIC DNA]</scope>
    <source>
        <strain evidence="6">SCGC-AAA261F19</strain>
    </source>
</reference>
<accession>A0A133V960</accession>
<evidence type="ECO:0000259" key="5">
    <source>
        <dbReference type="Pfam" id="PF01935"/>
    </source>
</evidence>
<dbReference type="PANTHER" id="PTHR42957">
    <property type="entry name" value="HELICASE MJ1565-RELATED"/>
    <property type="match status" value="1"/>
</dbReference>
<evidence type="ECO:0000313" key="6">
    <source>
        <dbReference type="EMBL" id="KXB02974.1"/>
    </source>
</evidence>
<evidence type="ECO:0000256" key="2">
    <source>
        <dbReference type="ARBA" id="ARBA00034617"/>
    </source>
</evidence>
<name>A0A133V960_9EURY</name>
<dbReference type="Proteomes" id="UP000070565">
    <property type="component" value="Unassembled WGS sequence"/>
</dbReference>
<comment type="catalytic activity">
    <reaction evidence="2">
        <text>Couples ATP hydrolysis with the unwinding of duplex DNA by translocating in the 3'-5' direction.</text>
        <dbReference type="EC" id="5.6.2.4"/>
    </reaction>
</comment>
<dbReference type="InterPro" id="IPR027417">
    <property type="entry name" value="P-loop_NTPase"/>
</dbReference>
<dbReference type="PANTHER" id="PTHR42957:SF1">
    <property type="entry name" value="HELICASE MJ1565-RELATED"/>
    <property type="match status" value="1"/>
</dbReference>
<feature type="domain" description="Helicase HerA central" evidence="5">
    <location>
        <begin position="139"/>
        <end position="350"/>
    </location>
</feature>
<evidence type="ECO:0000256" key="1">
    <source>
        <dbReference type="ARBA" id="ARBA00007816"/>
    </source>
</evidence>
<dbReference type="GO" id="GO:0043138">
    <property type="term" value="F:3'-5' DNA helicase activity"/>
    <property type="evidence" value="ECO:0007669"/>
    <property type="project" value="UniProtKB-EC"/>
</dbReference>